<name>A0A6M4JCD2_9MOLU</name>
<proteinExistence type="predicted"/>
<organism evidence="1 2">
    <name type="scientific">Mycoplasma miroungirhinis</name>
    <dbReference type="NCBI Taxonomy" id="754516"/>
    <lineage>
        <taxon>Bacteria</taxon>
        <taxon>Bacillati</taxon>
        <taxon>Mycoplasmatota</taxon>
        <taxon>Mollicutes</taxon>
        <taxon>Mycoplasmataceae</taxon>
        <taxon>Mycoplasma</taxon>
    </lineage>
</organism>
<dbReference type="Proteomes" id="UP000502118">
    <property type="component" value="Chromosome"/>
</dbReference>
<dbReference type="EMBL" id="CP053097">
    <property type="protein sequence ID" value="QJR43918.1"/>
    <property type="molecule type" value="Genomic_DNA"/>
</dbReference>
<accession>A0A6M4JCD2</accession>
<dbReference type="REBASE" id="395457">
    <property type="entry name" value="MmyNASORF415P"/>
</dbReference>
<evidence type="ECO:0000313" key="2">
    <source>
        <dbReference type="Proteomes" id="UP000502118"/>
    </source>
</evidence>
<dbReference type="RefSeq" id="WP_171112438.1">
    <property type="nucleotide sequence ID" value="NZ_CP053097.1"/>
</dbReference>
<evidence type="ECO:0000313" key="1">
    <source>
        <dbReference type="EMBL" id="QJR43918.1"/>
    </source>
</evidence>
<sequence length="61" mass="7212">MLNWNDLNEIKIFLKQELKNIFKVYGNEIEIKAEDLNLLKSKNSCIRSSTAIGYILEEFIY</sequence>
<protein>
    <submittedName>
        <fullName evidence="1">Uncharacterized protein</fullName>
    </submittedName>
</protein>
<dbReference type="KEGG" id="mmio:HLA92_00420"/>
<gene>
    <name evidence="1" type="ORF">HLA92_00420</name>
</gene>
<dbReference type="AlphaFoldDB" id="A0A6M4JCD2"/>
<keyword evidence="2" id="KW-1185">Reference proteome</keyword>
<reference evidence="1 2" key="1">
    <citation type="submission" date="2020-05" db="EMBL/GenBank/DDBJ databases">
        <title>Novel Mycoplasma species detected in Mirounga angustirostris (northern elephant seal) from the USA.</title>
        <authorList>
            <person name="Volokhov D.V."/>
        </authorList>
    </citation>
    <scope>NUCLEOTIDE SEQUENCE [LARGE SCALE GENOMIC DNA]</scope>
    <source>
        <strain evidence="1 2">Mirounga ES2806-NAS</strain>
    </source>
</reference>